<protein>
    <submittedName>
        <fullName evidence="2">Epimerase</fullName>
    </submittedName>
</protein>
<name>A0A1X2EWH8_9MYCO</name>
<dbReference type="AlphaFoldDB" id="A0A1X2EWH8"/>
<dbReference type="EMBL" id="LQQA01000032">
    <property type="protein sequence ID" value="ORX10486.1"/>
    <property type="molecule type" value="Genomic_DNA"/>
</dbReference>
<dbReference type="OrthoDB" id="9787292at2"/>
<dbReference type="PANTHER" id="PTHR48079:SF6">
    <property type="entry name" value="NAD(P)-BINDING DOMAIN-CONTAINING PROTEIN-RELATED"/>
    <property type="match status" value="1"/>
</dbReference>
<organism evidence="2 3">
    <name type="scientific">Mycolicibacterium wolinskyi</name>
    <dbReference type="NCBI Taxonomy" id="59750"/>
    <lineage>
        <taxon>Bacteria</taxon>
        <taxon>Bacillati</taxon>
        <taxon>Actinomycetota</taxon>
        <taxon>Actinomycetes</taxon>
        <taxon>Mycobacteriales</taxon>
        <taxon>Mycobacteriaceae</taxon>
        <taxon>Mycolicibacterium</taxon>
    </lineage>
</organism>
<proteinExistence type="predicted"/>
<accession>A0A1X2EWH8</accession>
<dbReference type="Proteomes" id="UP000193964">
    <property type="component" value="Unassembled WGS sequence"/>
</dbReference>
<evidence type="ECO:0000313" key="3">
    <source>
        <dbReference type="Proteomes" id="UP000193964"/>
    </source>
</evidence>
<evidence type="ECO:0000313" key="2">
    <source>
        <dbReference type="EMBL" id="ORX10486.1"/>
    </source>
</evidence>
<reference evidence="2 3" key="1">
    <citation type="submission" date="2016-01" db="EMBL/GenBank/DDBJ databases">
        <title>The new phylogeny of the genus Mycobacterium.</title>
        <authorList>
            <person name="Tarcisio F."/>
            <person name="Conor M."/>
            <person name="Antonella G."/>
            <person name="Elisabetta G."/>
            <person name="Giulia F.S."/>
            <person name="Sara T."/>
            <person name="Anna F."/>
            <person name="Clotilde B."/>
            <person name="Roberto B."/>
            <person name="Veronica D.S."/>
            <person name="Fabio R."/>
            <person name="Monica P."/>
            <person name="Olivier J."/>
            <person name="Enrico T."/>
            <person name="Nicola S."/>
        </authorList>
    </citation>
    <scope>NUCLEOTIDE SEQUENCE [LARGE SCALE GENOMIC DNA]</scope>
    <source>
        <strain evidence="2 3">ATCC 700010</strain>
    </source>
</reference>
<dbReference type="InterPro" id="IPR036291">
    <property type="entry name" value="NAD(P)-bd_dom_sf"/>
</dbReference>
<dbReference type="GO" id="GO:0005737">
    <property type="term" value="C:cytoplasm"/>
    <property type="evidence" value="ECO:0007669"/>
    <property type="project" value="TreeGrafter"/>
</dbReference>
<dbReference type="InterPro" id="IPR001509">
    <property type="entry name" value="Epimerase_deHydtase"/>
</dbReference>
<dbReference type="SUPFAM" id="SSF51735">
    <property type="entry name" value="NAD(P)-binding Rossmann-fold domains"/>
    <property type="match status" value="1"/>
</dbReference>
<sequence>MRIFITGATGFIGGTLAVRLASTHQVRGLIRSADHVEALVAAGIEPVLGHLDDAEILAAEARAADAVINAADSDHADAVDVLLDALDGSGKPFLHTSGSSIVGEASGGEPQQAVYTEADVVGDSGWVPAEDKQARVAIDRRVLAARERNIRSVVLCNSMVYGTGEGVRRDSVQIPRLVETARRSGVVRHVGRGLNVWSNVSLSDACDLYLLALDKAAPGSFFFVENGEASFRAITEAIAAALRLPQPSAMSVAEAITEWGFEPAVYALGSNSRVRGRAPRDQLGWRPKHGSVTSWIRENVRP</sequence>
<gene>
    <name evidence="2" type="ORF">AWC31_04075</name>
</gene>
<dbReference type="PANTHER" id="PTHR48079">
    <property type="entry name" value="PROTEIN YEEZ"/>
    <property type="match status" value="1"/>
</dbReference>
<evidence type="ECO:0000259" key="1">
    <source>
        <dbReference type="Pfam" id="PF01370"/>
    </source>
</evidence>
<dbReference type="RefSeq" id="WP_085147864.1">
    <property type="nucleotide sequence ID" value="NZ_JACKUA010000026.1"/>
</dbReference>
<dbReference type="Pfam" id="PF01370">
    <property type="entry name" value="Epimerase"/>
    <property type="match status" value="1"/>
</dbReference>
<dbReference type="Gene3D" id="3.40.50.720">
    <property type="entry name" value="NAD(P)-binding Rossmann-like Domain"/>
    <property type="match status" value="1"/>
</dbReference>
<dbReference type="GO" id="GO:0004029">
    <property type="term" value="F:aldehyde dehydrogenase (NAD+) activity"/>
    <property type="evidence" value="ECO:0007669"/>
    <property type="project" value="TreeGrafter"/>
</dbReference>
<comment type="caution">
    <text evidence="2">The sequence shown here is derived from an EMBL/GenBank/DDBJ whole genome shotgun (WGS) entry which is preliminary data.</text>
</comment>
<dbReference type="InterPro" id="IPR051783">
    <property type="entry name" value="NAD(P)-dependent_oxidoreduct"/>
</dbReference>
<feature type="domain" description="NAD-dependent epimerase/dehydratase" evidence="1">
    <location>
        <begin position="3"/>
        <end position="216"/>
    </location>
</feature>